<protein>
    <recommendedName>
        <fullName evidence="3">Transposase</fullName>
    </recommendedName>
</protein>
<comment type="caution">
    <text evidence="1">The sequence shown here is derived from an EMBL/GenBank/DDBJ whole genome shotgun (WGS) entry which is preliminary data.</text>
</comment>
<evidence type="ECO:0008006" key="3">
    <source>
        <dbReference type="Google" id="ProtNLM"/>
    </source>
</evidence>
<dbReference type="GO" id="GO:0043565">
    <property type="term" value="F:sequence-specific DNA binding"/>
    <property type="evidence" value="ECO:0007669"/>
    <property type="project" value="InterPro"/>
</dbReference>
<name>A0A941E084_9BACI</name>
<accession>A0A941E084</accession>
<dbReference type="SUPFAM" id="SSF48295">
    <property type="entry name" value="TrpR-like"/>
    <property type="match status" value="1"/>
</dbReference>
<dbReference type="AlphaFoldDB" id="A0A941E084"/>
<sequence>MAKYSEEFKVKVVTENIDGNLSYRSLACRAKPPVQTMHQWRISLAF</sequence>
<dbReference type="RefSeq" id="WP_166531034.1">
    <property type="nucleotide sequence ID" value="NZ_CP115959.1"/>
</dbReference>
<proteinExistence type="predicted"/>
<dbReference type="EMBL" id="JAGSOT010000110">
    <property type="protein sequence ID" value="MBR7798299.1"/>
    <property type="molecule type" value="Genomic_DNA"/>
</dbReference>
<gene>
    <name evidence="1" type="ORF">KCX74_20070</name>
</gene>
<evidence type="ECO:0000313" key="1">
    <source>
        <dbReference type="EMBL" id="MBR7798299.1"/>
    </source>
</evidence>
<reference evidence="1" key="1">
    <citation type="submission" date="2021-04" db="EMBL/GenBank/DDBJ databases">
        <title>Isolation and polyphasic classification of algal microorganism.</title>
        <authorList>
            <person name="Wang S."/>
        </authorList>
    </citation>
    <scope>NUCLEOTIDE SEQUENCE</scope>
    <source>
        <strain evidence="1">720a</strain>
    </source>
</reference>
<organism evidence="1 2">
    <name type="scientific">Virgibacillus salarius</name>
    <dbReference type="NCBI Taxonomy" id="447199"/>
    <lineage>
        <taxon>Bacteria</taxon>
        <taxon>Bacillati</taxon>
        <taxon>Bacillota</taxon>
        <taxon>Bacilli</taxon>
        <taxon>Bacillales</taxon>
        <taxon>Bacillaceae</taxon>
        <taxon>Virgibacillus</taxon>
    </lineage>
</organism>
<evidence type="ECO:0000313" key="2">
    <source>
        <dbReference type="Proteomes" id="UP000675284"/>
    </source>
</evidence>
<dbReference type="InterPro" id="IPR010921">
    <property type="entry name" value="Trp_repressor/repl_initiator"/>
</dbReference>
<dbReference type="Proteomes" id="UP000675284">
    <property type="component" value="Unassembled WGS sequence"/>
</dbReference>
<keyword evidence="2" id="KW-1185">Reference proteome</keyword>